<dbReference type="InterPro" id="IPR034660">
    <property type="entry name" value="DinB/YfiT-like"/>
</dbReference>
<reference evidence="3 4" key="1">
    <citation type="journal article" date="2019" name="Int. J. Syst. Evol. Microbiol.">
        <title>The Global Catalogue of Microorganisms (GCM) 10K type strain sequencing project: providing services to taxonomists for standard genome sequencing and annotation.</title>
        <authorList>
            <consortium name="The Broad Institute Genomics Platform"/>
            <consortium name="The Broad Institute Genome Sequencing Center for Infectious Disease"/>
            <person name="Wu L."/>
            <person name="Ma J."/>
        </authorList>
    </citation>
    <scope>NUCLEOTIDE SEQUENCE [LARGE SCALE GENOMIC DNA]</scope>
    <source>
        <strain evidence="3 4">JCM 15503</strain>
    </source>
</reference>
<gene>
    <name evidence="3" type="ORF">GCM10009107_11920</name>
</gene>
<comment type="caution">
    <text evidence="3">The sequence shown here is derived from an EMBL/GenBank/DDBJ whole genome shotgun (WGS) entry which is preliminary data.</text>
</comment>
<evidence type="ECO:0000256" key="2">
    <source>
        <dbReference type="ARBA" id="ARBA00022723"/>
    </source>
</evidence>
<evidence type="ECO:0000256" key="1">
    <source>
        <dbReference type="ARBA" id="ARBA00008635"/>
    </source>
</evidence>
<proteinExistence type="inferred from homology"/>
<dbReference type="PANTHER" id="PTHR37302:SF1">
    <property type="entry name" value="PROTEIN DINB"/>
    <property type="match status" value="1"/>
</dbReference>
<keyword evidence="4" id="KW-1185">Reference proteome</keyword>
<organism evidence="3 4">
    <name type="scientific">Ideonella azotifigens</name>
    <dbReference type="NCBI Taxonomy" id="513160"/>
    <lineage>
        <taxon>Bacteria</taxon>
        <taxon>Pseudomonadati</taxon>
        <taxon>Pseudomonadota</taxon>
        <taxon>Betaproteobacteria</taxon>
        <taxon>Burkholderiales</taxon>
        <taxon>Sphaerotilaceae</taxon>
        <taxon>Ideonella</taxon>
    </lineage>
</organism>
<name>A0ABN1JRY1_9BURK</name>
<evidence type="ECO:0000313" key="4">
    <source>
        <dbReference type="Proteomes" id="UP001500279"/>
    </source>
</evidence>
<comment type="similarity">
    <text evidence="1">Belongs to the DinB family.</text>
</comment>
<dbReference type="SUPFAM" id="SSF109854">
    <property type="entry name" value="DinB/YfiT-like putative metalloenzymes"/>
    <property type="match status" value="1"/>
</dbReference>
<dbReference type="RefSeq" id="WP_141286585.1">
    <property type="nucleotide sequence ID" value="NZ_BAAAEW010000006.1"/>
</dbReference>
<dbReference type="InterPro" id="IPR007837">
    <property type="entry name" value="DinB"/>
</dbReference>
<protein>
    <submittedName>
        <fullName evidence="3">DinB family protein</fullName>
    </submittedName>
</protein>
<dbReference type="Proteomes" id="UP001500279">
    <property type="component" value="Unassembled WGS sequence"/>
</dbReference>
<dbReference type="Pfam" id="PF05163">
    <property type="entry name" value="DinB"/>
    <property type="match status" value="1"/>
</dbReference>
<keyword evidence="2" id="KW-0479">Metal-binding</keyword>
<evidence type="ECO:0000313" key="3">
    <source>
        <dbReference type="EMBL" id="GAA0745488.1"/>
    </source>
</evidence>
<dbReference type="EMBL" id="BAAAEW010000006">
    <property type="protein sequence ID" value="GAA0745488.1"/>
    <property type="molecule type" value="Genomic_DNA"/>
</dbReference>
<sequence>MSTSAIFATLLRYQAWAHDAFLQKLEALDADRHPEERRTALRLLNHCLVVNQIFKAHLTGTAHGFTADNTPETPTPQALRASLAALDDWFQTYAETATPAQLSEPVAFTFTDGDQGCMTRQEMLLHVVTHGGYHRGEVGRILKQIPADLPWDTLAVHLHETDPGRRLRA</sequence>
<dbReference type="PANTHER" id="PTHR37302">
    <property type="entry name" value="SLR1116 PROTEIN"/>
    <property type="match status" value="1"/>
</dbReference>
<accession>A0ABN1JRY1</accession>
<dbReference type="Gene3D" id="1.20.120.450">
    <property type="entry name" value="dinb family like domain"/>
    <property type="match status" value="1"/>
</dbReference>